<keyword evidence="2" id="KW-1133">Transmembrane helix</keyword>
<feature type="transmembrane region" description="Helical" evidence="2">
    <location>
        <begin position="198"/>
        <end position="216"/>
    </location>
</feature>
<evidence type="ECO:0000256" key="2">
    <source>
        <dbReference type="SAM" id="Phobius"/>
    </source>
</evidence>
<keyword evidence="5" id="KW-1185">Reference proteome</keyword>
<sequence length="312" mass="32608">MNSTTHPRSASGRAVVVMSVGLVLLLSATWVVSAHLVQHEPPDAVATGRSMLSCIGLALIALRSRSTITRSLSQLVRRPRVLLVSGILGVSAYSTASLSAIALVGASITNLIVAMVPTLTLVIGHIFLAHRHRPAAIAAVALTVVGAVVYALGSFHHKEVSPVVVVMGIGAGIIALCAASLYGLHYAHISRGHVPDDLLLGIFLFGTAGLLAMQAVSGRLPGLLSLPISAWLWLAVLGIAIYVPVYFLQHRLIHEKGAVFAATLSLAVPIVVRIENIALRQEPWPGPPEVIGMIVCLAGVAVIVRSGVRRGA</sequence>
<evidence type="ECO:0000256" key="1">
    <source>
        <dbReference type="ARBA" id="ARBA00007362"/>
    </source>
</evidence>
<feature type="transmembrane region" description="Helical" evidence="2">
    <location>
        <begin position="44"/>
        <end position="62"/>
    </location>
</feature>
<feature type="transmembrane region" description="Helical" evidence="2">
    <location>
        <begin position="228"/>
        <end position="247"/>
    </location>
</feature>
<dbReference type="Pfam" id="PF00892">
    <property type="entry name" value="EamA"/>
    <property type="match status" value="2"/>
</dbReference>
<accession>A0ABZ0SL25</accession>
<feature type="transmembrane region" description="Helical" evidence="2">
    <location>
        <begin position="165"/>
        <end position="186"/>
    </location>
</feature>
<name>A0ABZ0SL25_9MICO</name>
<organism evidence="4 5">
    <name type="scientific">Microbacterium rhizosphaerae</name>
    <dbReference type="NCBI Taxonomy" id="1678237"/>
    <lineage>
        <taxon>Bacteria</taxon>
        <taxon>Bacillati</taxon>
        <taxon>Actinomycetota</taxon>
        <taxon>Actinomycetes</taxon>
        <taxon>Micrococcales</taxon>
        <taxon>Microbacteriaceae</taxon>
        <taxon>Microbacterium</taxon>
    </lineage>
</organism>
<dbReference type="RefSeq" id="WP_320942039.1">
    <property type="nucleotide sequence ID" value="NZ_BAABEU010000001.1"/>
</dbReference>
<dbReference type="InterPro" id="IPR037185">
    <property type="entry name" value="EmrE-like"/>
</dbReference>
<feature type="transmembrane region" description="Helical" evidence="2">
    <location>
        <begin position="259"/>
        <end position="278"/>
    </location>
</feature>
<feature type="transmembrane region" description="Helical" evidence="2">
    <location>
        <begin position="290"/>
        <end position="308"/>
    </location>
</feature>
<evidence type="ECO:0000259" key="3">
    <source>
        <dbReference type="Pfam" id="PF00892"/>
    </source>
</evidence>
<feature type="transmembrane region" description="Helical" evidence="2">
    <location>
        <begin position="135"/>
        <end position="153"/>
    </location>
</feature>
<protein>
    <submittedName>
        <fullName evidence="4">DMT family transporter</fullName>
    </submittedName>
</protein>
<feature type="domain" description="EamA" evidence="3">
    <location>
        <begin position="16"/>
        <end position="149"/>
    </location>
</feature>
<reference evidence="4 5" key="1">
    <citation type="submission" date="2023-11" db="EMBL/GenBank/DDBJ databases">
        <title>Genome sequence of Microbacterium rhizosphaerae KACC 19337.</title>
        <authorList>
            <person name="Choi H."/>
            <person name="Kim S."/>
            <person name="Kim Y."/>
            <person name="Kwon S.-W."/>
            <person name="Heo J."/>
        </authorList>
    </citation>
    <scope>NUCLEOTIDE SEQUENCE [LARGE SCALE GENOMIC DNA]</scope>
    <source>
        <strain evidence="4 5">KACC 19337</strain>
    </source>
</reference>
<dbReference type="InterPro" id="IPR000620">
    <property type="entry name" value="EamA_dom"/>
</dbReference>
<feature type="domain" description="EamA" evidence="3">
    <location>
        <begin position="167"/>
        <end position="304"/>
    </location>
</feature>
<evidence type="ECO:0000313" key="5">
    <source>
        <dbReference type="Proteomes" id="UP001323798"/>
    </source>
</evidence>
<proteinExistence type="inferred from homology"/>
<evidence type="ECO:0000313" key="4">
    <source>
        <dbReference type="EMBL" id="WPR89323.1"/>
    </source>
</evidence>
<dbReference type="SUPFAM" id="SSF103481">
    <property type="entry name" value="Multidrug resistance efflux transporter EmrE"/>
    <property type="match status" value="2"/>
</dbReference>
<keyword evidence="2" id="KW-0472">Membrane</keyword>
<dbReference type="PANTHER" id="PTHR22911:SF79">
    <property type="entry name" value="MOBA-LIKE NTP TRANSFERASE DOMAIN-CONTAINING PROTEIN"/>
    <property type="match status" value="1"/>
</dbReference>
<feature type="transmembrane region" description="Helical" evidence="2">
    <location>
        <begin position="82"/>
        <end position="102"/>
    </location>
</feature>
<comment type="similarity">
    <text evidence="1">Belongs to the EamA transporter family.</text>
</comment>
<feature type="transmembrane region" description="Helical" evidence="2">
    <location>
        <begin position="108"/>
        <end position="128"/>
    </location>
</feature>
<dbReference type="PANTHER" id="PTHR22911">
    <property type="entry name" value="ACYL-MALONYL CONDENSING ENZYME-RELATED"/>
    <property type="match status" value="1"/>
</dbReference>
<keyword evidence="2" id="KW-0812">Transmembrane</keyword>
<dbReference type="EMBL" id="CP139368">
    <property type="protein sequence ID" value="WPR89323.1"/>
    <property type="molecule type" value="Genomic_DNA"/>
</dbReference>
<gene>
    <name evidence="4" type="ORF">SM116_16405</name>
</gene>
<dbReference type="Proteomes" id="UP001323798">
    <property type="component" value="Chromosome"/>
</dbReference>